<keyword evidence="4" id="KW-1185">Reference proteome</keyword>
<proteinExistence type="predicted"/>
<evidence type="ECO:0000313" key="3">
    <source>
        <dbReference type="EMBL" id="GEM40904.1"/>
    </source>
</evidence>
<evidence type="ECO:0000256" key="2">
    <source>
        <dbReference type="SAM" id="MobiDB-lite"/>
    </source>
</evidence>
<dbReference type="Proteomes" id="UP000321424">
    <property type="component" value="Unassembled WGS sequence"/>
</dbReference>
<comment type="caution">
    <text evidence="3">The sequence shown here is derived from an EMBL/GenBank/DDBJ whole genome shotgun (WGS) entry which is preliminary data.</text>
</comment>
<evidence type="ECO:0000256" key="1">
    <source>
        <dbReference type="SAM" id="Coils"/>
    </source>
</evidence>
<dbReference type="AlphaFoldDB" id="A0A511MJV2"/>
<sequence length="153" mass="16122">MRKGDVEVPSNENANGVGRPDLSIVTAPGVTVAALHTAVDDGELWIDRMLVAEGVHEKCARRYEQLANQIEEQMRLLSAASSLPGFGGFASGDALRAGFENKAHGALTRLWEYAEAARELALTFRAAGSAYQGADSLLAASVGRIDAEGTAHA</sequence>
<evidence type="ECO:0000313" key="4">
    <source>
        <dbReference type="Proteomes" id="UP000321424"/>
    </source>
</evidence>
<reference evidence="3 4" key="1">
    <citation type="submission" date="2019-07" db="EMBL/GenBank/DDBJ databases">
        <title>Whole genome shotgun sequence of Nocardia ninae NBRC 108245.</title>
        <authorList>
            <person name="Hosoyama A."/>
            <person name="Uohara A."/>
            <person name="Ohji S."/>
            <person name="Ichikawa N."/>
        </authorList>
    </citation>
    <scope>NUCLEOTIDE SEQUENCE [LARGE SCALE GENOMIC DNA]</scope>
    <source>
        <strain evidence="3 4">NBRC 108245</strain>
    </source>
</reference>
<dbReference type="RefSeq" id="WP_246181098.1">
    <property type="nucleotide sequence ID" value="NZ_BJXA01000042.1"/>
</dbReference>
<accession>A0A511MJV2</accession>
<organism evidence="3 4">
    <name type="scientific">Nocardia ninae NBRC 108245</name>
    <dbReference type="NCBI Taxonomy" id="1210091"/>
    <lineage>
        <taxon>Bacteria</taxon>
        <taxon>Bacillati</taxon>
        <taxon>Actinomycetota</taxon>
        <taxon>Actinomycetes</taxon>
        <taxon>Mycobacteriales</taxon>
        <taxon>Nocardiaceae</taxon>
        <taxon>Nocardia</taxon>
    </lineage>
</organism>
<keyword evidence="1" id="KW-0175">Coiled coil</keyword>
<feature type="region of interest" description="Disordered" evidence="2">
    <location>
        <begin position="1"/>
        <end position="20"/>
    </location>
</feature>
<name>A0A511MJV2_9NOCA</name>
<dbReference type="EMBL" id="BJXA01000042">
    <property type="protein sequence ID" value="GEM40904.1"/>
    <property type="molecule type" value="Genomic_DNA"/>
</dbReference>
<gene>
    <name evidence="3" type="ORF">NN4_54230</name>
</gene>
<feature type="coiled-coil region" evidence="1">
    <location>
        <begin position="56"/>
        <end position="83"/>
    </location>
</feature>
<protein>
    <submittedName>
        <fullName evidence="3">Uncharacterized protein</fullName>
    </submittedName>
</protein>